<evidence type="ECO:0000313" key="3">
    <source>
        <dbReference type="Proteomes" id="UP000250918"/>
    </source>
</evidence>
<dbReference type="Proteomes" id="UP000250918">
    <property type="component" value="Unassembled WGS sequence"/>
</dbReference>
<dbReference type="PANTHER" id="PTHR36114">
    <property type="entry name" value="16.7 KDA PROTEIN IN WHIE LOCUS"/>
    <property type="match status" value="1"/>
</dbReference>
<reference evidence="2 3" key="1">
    <citation type="journal article" date="2018" name="ISME J.">
        <title>A methanotrophic archaeon couples anaerobic oxidation of methane to Fe(III) reduction.</title>
        <authorList>
            <person name="Cai C."/>
            <person name="Leu A.O."/>
            <person name="Xie G.J."/>
            <person name="Guo J."/>
            <person name="Feng Y."/>
            <person name="Zhao J.X."/>
            <person name="Tyson G.W."/>
            <person name="Yuan Z."/>
            <person name="Hu S."/>
        </authorList>
    </citation>
    <scope>NUCLEOTIDE SEQUENCE [LARGE SCALE GENOMIC DNA]</scope>
    <source>
        <strain evidence="2">FeB_12</strain>
    </source>
</reference>
<dbReference type="InterPro" id="IPR052044">
    <property type="entry name" value="PKS_Associated_Protein"/>
</dbReference>
<dbReference type="SUPFAM" id="SSF51182">
    <property type="entry name" value="RmlC-like cupins"/>
    <property type="match status" value="1"/>
</dbReference>
<accession>A0A855X3L3</accession>
<name>A0A855X3L3_9BACT</name>
<dbReference type="EMBL" id="PQAP01000190">
    <property type="protein sequence ID" value="PWB68799.1"/>
    <property type="molecule type" value="Genomic_DNA"/>
</dbReference>
<feature type="non-terminal residue" evidence="2">
    <location>
        <position position="1"/>
    </location>
</feature>
<evidence type="ECO:0000313" key="2">
    <source>
        <dbReference type="EMBL" id="PWB68799.1"/>
    </source>
</evidence>
<dbReference type="Gene3D" id="2.60.120.10">
    <property type="entry name" value="Jelly Rolls"/>
    <property type="match status" value="1"/>
</dbReference>
<dbReference type="InterPro" id="IPR014710">
    <property type="entry name" value="RmlC-like_jellyroll"/>
</dbReference>
<dbReference type="InterPro" id="IPR011051">
    <property type="entry name" value="RmlC_Cupin_sf"/>
</dbReference>
<proteinExistence type="predicted"/>
<sequence>ELLHPRGDYAFDGRYSLAHAVLAPEKASAPHWLKSCEVYYILSGEGEMHIDSETALIGPGDAVVIPAESMQWLRNTGAKPLTFLCIVDPAWRAEDEVILD</sequence>
<protein>
    <submittedName>
        <fullName evidence="2">Cupin domain-containing protein</fullName>
    </submittedName>
</protein>
<dbReference type="InterPro" id="IPR013096">
    <property type="entry name" value="Cupin_2"/>
</dbReference>
<dbReference type="PANTHER" id="PTHR36114:SF1">
    <property type="entry name" value="16.7 KDA PROTEIN IN WHIE LOCUS"/>
    <property type="match status" value="1"/>
</dbReference>
<dbReference type="AlphaFoldDB" id="A0A855X3L3"/>
<gene>
    <name evidence="2" type="ORF">C3F09_10975</name>
</gene>
<comment type="caution">
    <text evidence="2">The sequence shown here is derived from an EMBL/GenBank/DDBJ whole genome shotgun (WGS) entry which is preliminary data.</text>
</comment>
<dbReference type="CDD" id="cd02214">
    <property type="entry name" value="cupin_MJ1618"/>
    <property type="match status" value="1"/>
</dbReference>
<organism evidence="2 3">
    <name type="scientific">candidate division GN15 bacterium</name>
    <dbReference type="NCBI Taxonomy" id="2072418"/>
    <lineage>
        <taxon>Bacteria</taxon>
        <taxon>candidate division GN15</taxon>
    </lineage>
</organism>
<feature type="domain" description="Cupin type-2" evidence="1">
    <location>
        <begin position="20"/>
        <end position="87"/>
    </location>
</feature>
<dbReference type="Pfam" id="PF07883">
    <property type="entry name" value="Cupin_2"/>
    <property type="match status" value="1"/>
</dbReference>
<evidence type="ECO:0000259" key="1">
    <source>
        <dbReference type="Pfam" id="PF07883"/>
    </source>
</evidence>